<evidence type="ECO:0000313" key="7">
    <source>
        <dbReference type="Proteomes" id="UP001596523"/>
    </source>
</evidence>
<feature type="compositionally biased region" description="Pro residues" evidence="4">
    <location>
        <begin position="99"/>
        <end position="109"/>
    </location>
</feature>
<feature type="region of interest" description="Disordered" evidence="4">
    <location>
        <begin position="44"/>
        <end position="137"/>
    </location>
</feature>
<keyword evidence="3" id="KW-0804">Transcription</keyword>
<protein>
    <submittedName>
        <fullName evidence="6">SAV_2336 N-terminal domain-related protein</fullName>
    </submittedName>
</protein>
<dbReference type="Pfam" id="PF03704">
    <property type="entry name" value="BTAD"/>
    <property type="match status" value="1"/>
</dbReference>
<evidence type="ECO:0000256" key="3">
    <source>
        <dbReference type="ARBA" id="ARBA00023163"/>
    </source>
</evidence>
<feature type="domain" description="Protein kinase" evidence="5">
    <location>
        <begin position="746"/>
        <end position="1033"/>
    </location>
</feature>
<evidence type="ECO:0000313" key="6">
    <source>
        <dbReference type="EMBL" id="MFC7308622.1"/>
    </source>
</evidence>
<dbReference type="InterPro" id="IPR005158">
    <property type="entry name" value="BTAD"/>
</dbReference>
<dbReference type="SUPFAM" id="SSF48452">
    <property type="entry name" value="TPR-like"/>
    <property type="match status" value="1"/>
</dbReference>
<dbReference type="Gene3D" id="3.40.50.1000">
    <property type="entry name" value="HAD superfamily/HAD-like"/>
    <property type="match status" value="1"/>
</dbReference>
<keyword evidence="2" id="KW-0805">Transcription regulation</keyword>
<dbReference type="Proteomes" id="UP001596523">
    <property type="component" value="Unassembled WGS sequence"/>
</dbReference>
<organism evidence="6 7">
    <name type="scientific">Streptomyces monticola</name>
    <dbReference type="NCBI Taxonomy" id="2666263"/>
    <lineage>
        <taxon>Bacteria</taxon>
        <taxon>Bacillati</taxon>
        <taxon>Actinomycetota</taxon>
        <taxon>Actinomycetes</taxon>
        <taxon>Kitasatosporales</taxon>
        <taxon>Streptomycetaceae</taxon>
        <taxon>Streptomyces</taxon>
    </lineage>
</organism>
<dbReference type="NCBIfam" id="NF041121">
    <property type="entry name" value="SAV_2336_NTERM"/>
    <property type="match status" value="1"/>
</dbReference>
<dbReference type="Pfam" id="PF07714">
    <property type="entry name" value="PK_Tyr_Ser-Thr"/>
    <property type="match status" value="2"/>
</dbReference>
<evidence type="ECO:0000256" key="1">
    <source>
        <dbReference type="ARBA" id="ARBA00023012"/>
    </source>
</evidence>
<dbReference type="RefSeq" id="WP_381836767.1">
    <property type="nucleotide sequence ID" value="NZ_JBHTCF010000016.1"/>
</dbReference>
<dbReference type="SUPFAM" id="SSF56112">
    <property type="entry name" value="Protein kinase-like (PK-like)"/>
    <property type="match status" value="2"/>
</dbReference>
<comment type="caution">
    <text evidence="6">The sequence shown here is derived from an EMBL/GenBank/DDBJ whole genome shotgun (WGS) entry which is preliminary data.</text>
</comment>
<reference evidence="7" key="1">
    <citation type="journal article" date="2019" name="Int. J. Syst. Evol. Microbiol.">
        <title>The Global Catalogue of Microorganisms (GCM) 10K type strain sequencing project: providing services to taxonomists for standard genome sequencing and annotation.</title>
        <authorList>
            <consortium name="The Broad Institute Genomics Platform"/>
            <consortium name="The Broad Institute Genome Sequencing Center for Infectious Disease"/>
            <person name="Wu L."/>
            <person name="Ma J."/>
        </authorList>
    </citation>
    <scope>NUCLEOTIDE SEQUENCE [LARGE SCALE GENOMIC DNA]</scope>
    <source>
        <strain evidence="7">SYNS20</strain>
    </source>
</reference>
<dbReference type="InterPro" id="IPR011990">
    <property type="entry name" value="TPR-like_helical_dom_sf"/>
</dbReference>
<dbReference type="InterPro" id="IPR036412">
    <property type="entry name" value="HAD-like_sf"/>
</dbReference>
<dbReference type="Gene3D" id="3.30.200.20">
    <property type="entry name" value="Phosphorylase Kinase, domain 1"/>
    <property type="match status" value="2"/>
</dbReference>
<keyword evidence="1" id="KW-0902">Two-component regulatory system</keyword>
<dbReference type="SMART" id="SM01043">
    <property type="entry name" value="BTAD"/>
    <property type="match status" value="1"/>
</dbReference>
<dbReference type="InterPro" id="IPR011009">
    <property type="entry name" value="Kinase-like_dom_sf"/>
</dbReference>
<gene>
    <name evidence="6" type="ORF">ACFQVC_30940</name>
</gene>
<evidence type="ECO:0000256" key="4">
    <source>
        <dbReference type="SAM" id="MobiDB-lite"/>
    </source>
</evidence>
<dbReference type="InterPro" id="IPR023214">
    <property type="entry name" value="HAD_sf"/>
</dbReference>
<evidence type="ECO:0000256" key="2">
    <source>
        <dbReference type="ARBA" id="ARBA00023015"/>
    </source>
</evidence>
<dbReference type="InterPro" id="IPR051677">
    <property type="entry name" value="AfsR-DnrI-RedD_regulator"/>
</dbReference>
<dbReference type="EMBL" id="JBHTCF010000016">
    <property type="protein sequence ID" value="MFC7308622.1"/>
    <property type="molecule type" value="Genomic_DNA"/>
</dbReference>
<dbReference type="SUPFAM" id="SSF56784">
    <property type="entry name" value="HAD-like"/>
    <property type="match status" value="1"/>
</dbReference>
<dbReference type="InterPro" id="IPR001245">
    <property type="entry name" value="Ser-Thr/Tyr_kinase_cat_dom"/>
</dbReference>
<dbReference type="PROSITE" id="PS50011">
    <property type="entry name" value="PROTEIN_KINASE_DOM"/>
    <property type="match status" value="1"/>
</dbReference>
<keyword evidence="7" id="KW-1185">Reference proteome</keyword>
<dbReference type="Gene3D" id="1.25.40.10">
    <property type="entry name" value="Tetratricopeptide repeat domain"/>
    <property type="match status" value="1"/>
</dbReference>
<evidence type="ECO:0000259" key="5">
    <source>
        <dbReference type="PROSITE" id="PS50011"/>
    </source>
</evidence>
<accession>A0ABW2JRY9</accession>
<proteinExistence type="predicted"/>
<dbReference type="Gene3D" id="1.10.510.10">
    <property type="entry name" value="Transferase(Phosphotransferase) domain 1"/>
    <property type="match status" value="2"/>
</dbReference>
<sequence length="1455" mass="157641">MPSEPAGRPGPVTRLADLLAEARVGVRPGGRELAELLWLAGQLDPDSQEGAQSDAQAGGEPSTAPEPPARQPSDRTGEPAGTTPAPQAPAPGPQTLERPPLPPPGPRPRVPLHLPGPAADRDGGRGHTPLMAPAPPMLSHPLALQRALRPLKRTVDAPSGLVLDEEATAHRIATVDGEPRWWLPVLRPTPERWLRLNLVHDTGPTMPVWRPLVRELRDALAQSGIFRTVAVHRADPDGRVHHDGAPAPVDGRTVTLVLSDCMGPQWRPGPAGERWYAQLRHWATRMPLAVVQPLPERLWRTTALPTTPGLLSAPGPAAPASSLAFQPYDTESGATKGAFPLPVLEPTALWLGHWSQLVADAGGRQLPGSVALLSRNPATRPTPEADRLDPEELVLRFRALASPEAFRLAGHLAVGRPELPVMRLVQAAIEPTPQPQHLAEVILSGLLTTAPSGRPGAYDFRPGVRELLLRTLPRTAHSRMEQLLARVGKLIDRQAGVRAGEFAAVAPGGGRGGPAPEGEAFATVREESVLRLGGRGRAAEPESGPEPRPLIAGRYRLERALGEHGKYWLARNERAGDQVVLRLHDRNALGLPEELPGSVPEHPNLVRVLDAGTHDGKPFLVMEYVEGPPLSTYRTHARETVEFGHQLLDALTVLHEAGIVHGRLVAENVIVAPDGTPKISGLALHERPGSSRERDLRALGSLLSRLADHQRWDHGTDMPSAFRSMVRALKSGMVPYQLIFTPGPPYRVLGPLGLGGVMWRARHYETGQDVAIQTFPSGFGQGDPDDADFGTTARRLAAFQHENVVRVLDWGMAHGMPYLVTEQVATDISLKELLDSHGGTGLPDDLFMPIAAGLAAAVLALHAGGLRHGDLTAAHILVAEGGRPVVCGFALGANRSTSRRDDLRRLGGHVQAMVTGLRPTYERLSAPELAPDPSGWHRELADVINDLRFARVGRAAQAAEQLTRLSTRTPGAREPDSRAPRFYRLFGRVRIEESGATKTVGTPGSAEESLLCALLLSPGQIVRYDELREDARLRERWQAHARALEEELGRETLVAGDDGAVLHLRDGDTTDIQRIDELTDSARQARYVGDLPLSRLQVQRALDLMQEEPLPGQRDAAARAAQRHLRELLLTLQLTRAELDLELGQFQLVVDDLEGVLLQHPGHPDAVRLRMLALRALNRTAEALDVYEDYESRHQSPADVDPVLAELHRELRAAHAPTPAPTGVDLPGTHPLTRAETVILGFDGPLVRLYANTPAATAARQLTQLITELRDVEESLSGVRIEPVLLEGTVHPLDVLRTYARHRVGEDLRRRLDEIEMKAVRGARPNRQGEHLLHALTASGRRVAVASDTSHDVMAFWMGHRSLTVPGGIIGRPDDLGRLMPDPASLLRALAPPGLPAPEGAMIGSSLAEYEAARRLGLGFIGYAYNRTTGDRLRSAGCGLVVDSLDQLVELIRSE</sequence>
<dbReference type="InterPro" id="IPR000719">
    <property type="entry name" value="Prot_kinase_dom"/>
</dbReference>
<dbReference type="InterPro" id="IPR047738">
    <property type="entry name" value="SAV_2336-like_N"/>
</dbReference>
<dbReference type="SMART" id="SM00220">
    <property type="entry name" value="S_TKc"/>
    <property type="match status" value="1"/>
</dbReference>
<dbReference type="PANTHER" id="PTHR35807">
    <property type="entry name" value="TRANSCRIPTIONAL REGULATOR REDD-RELATED"/>
    <property type="match status" value="1"/>
</dbReference>
<name>A0ABW2JRY9_9ACTN</name>
<dbReference type="PANTHER" id="PTHR35807:SF1">
    <property type="entry name" value="TRANSCRIPTIONAL REGULATOR REDD"/>
    <property type="match status" value="1"/>
</dbReference>